<keyword evidence="4" id="KW-1185">Reference proteome</keyword>
<organism evidence="3 4">
    <name type="scientific">Clostridium rhizosphaerae</name>
    <dbReference type="NCBI Taxonomy" id="2803861"/>
    <lineage>
        <taxon>Bacteria</taxon>
        <taxon>Bacillati</taxon>
        <taxon>Bacillota</taxon>
        <taxon>Clostridia</taxon>
        <taxon>Eubacteriales</taxon>
        <taxon>Clostridiaceae</taxon>
        <taxon>Clostridium</taxon>
    </lineage>
</organism>
<evidence type="ECO:0000313" key="4">
    <source>
        <dbReference type="Proteomes" id="UP000632377"/>
    </source>
</evidence>
<sequence>MDKKNFTNSISSEDKSLISNLYDKIKLAELTYQPVFTNEFVSPNVWKGIESLQANFDVNIFSYGIFQDSERRILAFSKDEVYDYPVKIIRIENKSKFIKLEHKDYLGALVGLGIRREKLGDLVIDEGICYAAICEDIFDYLKLNLNKVGNCPCEIRLVDLHDIQQIRKNTKDSIISTTSLRLDCIVSSLCNLSRAKAVSLIQSSKVLVDYSEVLEKDFNIEIDSILTIRGYGKFKISEQTGATQKGRLKLLVKKYI</sequence>
<comment type="caution">
    <text evidence="3">The sequence shown here is derived from an EMBL/GenBank/DDBJ whole genome shotgun (WGS) entry which is preliminary data.</text>
</comment>
<dbReference type="EMBL" id="JAESWC010000018">
    <property type="protein sequence ID" value="MBL4937943.1"/>
    <property type="molecule type" value="Genomic_DNA"/>
</dbReference>
<dbReference type="PROSITE" id="PS50889">
    <property type="entry name" value="S4"/>
    <property type="match status" value="1"/>
</dbReference>
<dbReference type="InterPro" id="IPR040591">
    <property type="entry name" value="RqcP2_RBD"/>
</dbReference>
<dbReference type="InterPro" id="IPR012677">
    <property type="entry name" value="Nucleotide-bd_a/b_plait_sf"/>
</dbReference>
<gene>
    <name evidence="3" type="ORF">JK636_19725</name>
</gene>
<keyword evidence="1" id="KW-0694">RNA-binding</keyword>
<name>A0ABS1TJ07_9CLOT</name>
<proteinExistence type="predicted"/>
<feature type="domain" description="Ribosome-associated protein quality control protein P2 RNA-binding" evidence="2">
    <location>
        <begin position="82"/>
        <end position="159"/>
    </location>
</feature>
<protein>
    <submittedName>
        <fullName evidence="3">RNA-binding protein</fullName>
    </submittedName>
</protein>
<evidence type="ECO:0000256" key="1">
    <source>
        <dbReference type="PROSITE-ProRule" id="PRU00182"/>
    </source>
</evidence>
<dbReference type="Gene3D" id="3.30.70.330">
    <property type="match status" value="1"/>
</dbReference>
<dbReference type="RefSeq" id="WP_202750684.1">
    <property type="nucleotide sequence ID" value="NZ_JAESWC010000018.1"/>
</dbReference>
<dbReference type="Gene3D" id="3.30.1370.160">
    <property type="match status" value="1"/>
</dbReference>
<reference evidence="3 4" key="1">
    <citation type="submission" date="2021-01" db="EMBL/GenBank/DDBJ databases">
        <title>Genome public.</title>
        <authorList>
            <person name="Liu C."/>
            <person name="Sun Q."/>
        </authorList>
    </citation>
    <scope>NUCLEOTIDE SEQUENCE [LARGE SCALE GENOMIC DNA]</scope>
    <source>
        <strain evidence="3 4">YIM B02515</strain>
    </source>
</reference>
<evidence type="ECO:0000259" key="2">
    <source>
        <dbReference type="Pfam" id="PF17774"/>
    </source>
</evidence>
<dbReference type="SUPFAM" id="SSF55174">
    <property type="entry name" value="Alpha-L RNA-binding motif"/>
    <property type="match status" value="1"/>
</dbReference>
<accession>A0ABS1TJ07</accession>
<evidence type="ECO:0000313" key="3">
    <source>
        <dbReference type="EMBL" id="MBL4937943.1"/>
    </source>
</evidence>
<dbReference type="Proteomes" id="UP000632377">
    <property type="component" value="Unassembled WGS sequence"/>
</dbReference>
<dbReference type="Pfam" id="PF17774">
    <property type="entry name" value="YlmH_RBD"/>
    <property type="match status" value="1"/>
</dbReference>